<dbReference type="EMBL" id="ML122274">
    <property type="protein sequence ID" value="RPD58695.1"/>
    <property type="molecule type" value="Genomic_DNA"/>
</dbReference>
<protein>
    <submittedName>
        <fullName evidence="2">Uncharacterized protein</fullName>
    </submittedName>
</protein>
<feature type="region of interest" description="Disordered" evidence="1">
    <location>
        <begin position="342"/>
        <end position="418"/>
    </location>
</feature>
<evidence type="ECO:0000313" key="2">
    <source>
        <dbReference type="EMBL" id="RPD58695.1"/>
    </source>
</evidence>
<name>A0A5C2S4T3_9APHY</name>
<gene>
    <name evidence="2" type="ORF">L227DRAFT_564735</name>
</gene>
<feature type="compositionally biased region" description="Polar residues" evidence="1">
    <location>
        <begin position="625"/>
        <end position="635"/>
    </location>
</feature>
<organism evidence="2 3">
    <name type="scientific">Lentinus tigrinus ALCF2SS1-6</name>
    <dbReference type="NCBI Taxonomy" id="1328759"/>
    <lineage>
        <taxon>Eukaryota</taxon>
        <taxon>Fungi</taxon>
        <taxon>Dikarya</taxon>
        <taxon>Basidiomycota</taxon>
        <taxon>Agaricomycotina</taxon>
        <taxon>Agaricomycetes</taxon>
        <taxon>Polyporales</taxon>
        <taxon>Polyporaceae</taxon>
        <taxon>Lentinus</taxon>
    </lineage>
</organism>
<feature type="compositionally biased region" description="Pro residues" evidence="1">
    <location>
        <begin position="559"/>
        <end position="610"/>
    </location>
</feature>
<evidence type="ECO:0000313" key="3">
    <source>
        <dbReference type="Proteomes" id="UP000313359"/>
    </source>
</evidence>
<accession>A0A5C2S4T3</accession>
<feature type="region of interest" description="Disordered" evidence="1">
    <location>
        <begin position="559"/>
        <end position="638"/>
    </location>
</feature>
<dbReference type="AlphaFoldDB" id="A0A5C2S4T3"/>
<proteinExistence type="predicted"/>
<dbReference type="Proteomes" id="UP000313359">
    <property type="component" value="Unassembled WGS sequence"/>
</dbReference>
<feature type="compositionally biased region" description="Acidic residues" evidence="1">
    <location>
        <begin position="374"/>
        <end position="385"/>
    </location>
</feature>
<sequence>MDAVRDFLLHEPTPGVWEDHYVTCIREGRRQLDKAVSDLESVKEAGTKSSNEEVRRFMDRIAAALHLKVLVQDTVLALAPPGNKELQFVSDTAGILTDFVKSVDWSRRKYRYRHLDLLECCAVILSSVARTGAVILNRAGPDFSDAAWQLTIEGDRRAAQLSQVRRERDAILAPENADGLLEALLNVGPHRRLTVDDSATYDFSSEDNFRRYVGDFLVSAEAFDETECSIEKDLFLRFLEALPGKRYTMYRELFAPFWRAFAAKASTGDRADLWTRATGLLLDADTPTATYAAKTAKMWERSETGKAHILRLEGCIRTTRAFQEQLQTVEPFAVAELAFTNPEAVCPSPPRPSVLPVLDGDDPVRGPPARQDDAPDDDDDNDDGGDIVPSTPVSTTAPDPRKRKTPATEEEGDAKRLKISDTSQLPLVISGPCGRCKENCTPSAGDKPYLCRRCARDAQACLRNSVNLHGVARGSRRDLAFFNGQGFTFPAAEANEKLRALVIKSVKAFEASQRTTLERKKLPTGPAATTLPPDWPEHDTVVFPASTITVVQGPPPATFFPAPLADPPADPLAMPPPPVVPPPALPPPAVPPPVTQPPSPAAPPVAPPARSPKRSRRRPAPLSLGSTPASTTSGDTVRDRHIATIRERYNWALAELWEAAHSVRALAAREEEVSGVPFRQYTSATGLAVPPALTLEDLAQDDPAAAQLLELLQFRTAEEGPSA</sequence>
<keyword evidence="3" id="KW-1185">Reference proteome</keyword>
<reference evidence="2" key="1">
    <citation type="journal article" date="2018" name="Genome Biol. Evol.">
        <title>Genomics and development of Lentinus tigrinus, a white-rot wood-decaying mushroom with dimorphic fruiting bodies.</title>
        <authorList>
            <person name="Wu B."/>
            <person name="Xu Z."/>
            <person name="Knudson A."/>
            <person name="Carlson A."/>
            <person name="Chen N."/>
            <person name="Kovaka S."/>
            <person name="LaButti K."/>
            <person name="Lipzen A."/>
            <person name="Pennachio C."/>
            <person name="Riley R."/>
            <person name="Schakwitz W."/>
            <person name="Umezawa K."/>
            <person name="Ohm R.A."/>
            <person name="Grigoriev I.V."/>
            <person name="Nagy L.G."/>
            <person name="Gibbons J."/>
            <person name="Hibbett D."/>
        </authorList>
    </citation>
    <scope>NUCLEOTIDE SEQUENCE [LARGE SCALE GENOMIC DNA]</scope>
    <source>
        <strain evidence="2">ALCF2SS1-6</strain>
    </source>
</reference>
<evidence type="ECO:0000256" key="1">
    <source>
        <dbReference type="SAM" id="MobiDB-lite"/>
    </source>
</evidence>